<dbReference type="EMBL" id="JAUNZN010000001">
    <property type="protein sequence ID" value="KAK4828895.1"/>
    <property type="molecule type" value="Genomic_DNA"/>
</dbReference>
<feature type="compositionally biased region" description="Polar residues" evidence="1">
    <location>
        <begin position="166"/>
        <end position="182"/>
    </location>
</feature>
<feature type="region of interest" description="Disordered" evidence="1">
    <location>
        <begin position="159"/>
        <end position="201"/>
    </location>
</feature>
<protein>
    <submittedName>
        <fullName evidence="2">Uncharacterized protein</fullName>
    </submittedName>
</protein>
<dbReference type="AlphaFoldDB" id="A0AAN7PD96"/>
<comment type="caution">
    <text evidence="2">The sequence shown here is derived from an EMBL/GenBank/DDBJ whole genome shotgun (WGS) entry which is preliminary data.</text>
</comment>
<accession>A0AAN7PD96</accession>
<organism evidence="2 3">
    <name type="scientific">Mycteria americana</name>
    <name type="common">Wood stork</name>
    <dbReference type="NCBI Taxonomy" id="33587"/>
    <lineage>
        <taxon>Eukaryota</taxon>
        <taxon>Metazoa</taxon>
        <taxon>Chordata</taxon>
        <taxon>Craniata</taxon>
        <taxon>Vertebrata</taxon>
        <taxon>Euteleostomi</taxon>
        <taxon>Archelosauria</taxon>
        <taxon>Archosauria</taxon>
        <taxon>Dinosauria</taxon>
        <taxon>Saurischia</taxon>
        <taxon>Theropoda</taxon>
        <taxon>Coelurosauria</taxon>
        <taxon>Aves</taxon>
        <taxon>Neognathae</taxon>
        <taxon>Neoaves</taxon>
        <taxon>Aequornithes</taxon>
        <taxon>Ciconiiformes</taxon>
        <taxon>Ciconiidae</taxon>
        <taxon>Mycteria</taxon>
    </lineage>
</organism>
<sequence>MASEGGSTQSQLEFRHHAAGRTRSGRTSQLTGAVAWVLEANSGGVRGIDPELLEQGAGGSWAQRVNKQFKNIIQRSSQRLDSDEWQGVWDSMGKHLGQWAPPVFWDFTSEQVQNPEKIVNYLEKVCCHPGNSRETQIIAMCWSLAHAYRALFNTIQNPQGEEKISGSDNKMTGTVATPTPRTGTAAEPENQPVPVSVAPIHKKKYTRKSARLVRDEYEPGPS</sequence>
<gene>
    <name evidence="2" type="ORF">QYF61_001453</name>
</gene>
<keyword evidence="3" id="KW-1185">Reference proteome</keyword>
<name>A0AAN7PD96_MYCAM</name>
<evidence type="ECO:0000256" key="1">
    <source>
        <dbReference type="SAM" id="MobiDB-lite"/>
    </source>
</evidence>
<dbReference type="Proteomes" id="UP001333110">
    <property type="component" value="Unassembled WGS sequence"/>
</dbReference>
<proteinExistence type="predicted"/>
<evidence type="ECO:0000313" key="2">
    <source>
        <dbReference type="EMBL" id="KAK4828895.1"/>
    </source>
</evidence>
<reference evidence="2 3" key="1">
    <citation type="journal article" date="2023" name="J. Hered.">
        <title>Chromosome-level genome of the wood stork (Mycteria americana) provides insight into avian chromosome evolution.</title>
        <authorList>
            <person name="Flamio R. Jr."/>
            <person name="Ramstad K.M."/>
        </authorList>
    </citation>
    <scope>NUCLEOTIDE SEQUENCE [LARGE SCALE GENOMIC DNA]</scope>
    <source>
        <strain evidence="2">JAX WOST 10</strain>
    </source>
</reference>
<evidence type="ECO:0000313" key="3">
    <source>
        <dbReference type="Proteomes" id="UP001333110"/>
    </source>
</evidence>